<organism evidence="1 2">
    <name type="scientific">Caenorhabditis japonica</name>
    <dbReference type="NCBI Taxonomy" id="281687"/>
    <lineage>
        <taxon>Eukaryota</taxon>
        <taxon>Metazoa</taxon>
        <taxon>Ecdysozoa</taxon>
        <taxon>Nematoda</taxon>
        <taxon>Chromadorea</taxon>
        <taxon>Rhabditida</taxon>
        <taxon>Rhabditina</taxon>
        <taxon>Rhabditomorpha</taxon>
        <taxon>Rhabditoidea</taxon>
        <taxon>Rhabditidae</taxon>
        <taxon>Peloderinae</taxon>
        <taxon>Caenorhabditis</taxon>
    </lineage>
</organism>
<dbReference type="EnsemblMetazoa" id="CJA37966a.1">
    <property type="protein sequence ID" value="CJA37966a.1"/>
    <property type="gene ID" value="WBGene00213813"/>
</dbReference>
<proteinExistence type="predicted"/>
<reference evidence="2" key="1">
    <citation type="submission" date="2010-08" db="EMBL/GenBank/DDBJ databases">
        <authorList>
            <consortium name="Caenorhabditis japonica Sequencing Consortium"/>
            <person name="Wilson R.K."/>
        </authorList>
    </citation>
    <scope>NUCLEOTIDE SEQUENCE [LARGE SCALE GENOMIC DNA]</scope>
    <source>
        <strain evidence="2">DF5081</strain>
    </source>
</reference>
<reference evidence="1" key="2">
    <citation type="submission" date="2022-06" db="UniProtKB">
        <authorList>
            <consortium name="EnsemblMetazoa"/>
        </authorList>
    </citation>
    <scope>IDENTIFICATION</scope>
    <source>
        <strain evidence="1">DF5081</strain>
    </source>
</reference>
<name>A0A8R1EKV4_CAEJA</name>
<accession>A0A8R1EKV4</accession>
<evidence type="ECO:0000313" key="1">
    <source>
        <dbReference type="EnsemblMetazoa" id="CJA37966a.1"/>
    </source>
</evidence>
<evidence type="ECO:0000313" key="2">
    <source>
        <dbReference type="Proteomes" id="UP000005237"/>
    </source>
</evidence>
<sequence>MTDLCSDLVTSSADAASLQMRASQSDLSIANSSPRLESNATTSTACINDVPALRRDLSSELLCPVCDQLFDRKRQNCWKNVILVKYQPIYISGT</sequence>
<protein>
    <submittedName>
        <fullName evidence="1">Uncharacterized protein</fullName>
    </submittedName>
</protein>
<keyword evidence="2" id="KW-1185">Reference proteome</keyword>
<dbReference type="AlphaFoldDB" id="A0A8R1EKV4"/>
<dbReference type="Proteomes" id="UP000005237">
    <property type="component" value="Unassembled WGS sequence"/>
</dbReference>